<comment type="caution">
    <text evidence="3">The sequence shown here is derived from an EMBL/GenBank/DDBJ whole genome shotgun (WGS) entry which is preliminary data.</text>
</comment>
<dbReference type="AlphaFoldDB" id="A0A0W0F9K5"/>
<dbReference type="InterPro" id="IPR045338">
    <property type="entry name" value="DUF6535"/>
</dbReference>
<keyword evidence="1" id="KW-0812">Transmembrane</keyword>
<sequence>MVKAWQDDIDTILVFSGLFSAVITTLVIELYQGLDEDPTDAITLLNQLLSAQVNSTQSISLEPPQFKPNASSIHINAVVGELGHGVEVPGLFGSA</sequence>
<protein>
    <recommendedName>
        <fullName evidence="2">DUF6535 domain-containing protein</fullName>
    </recommendedName>
</protein>
<evidence type="ECO:0000313" key="3">
    <source>
        <dbReference type="EMBL" id="KTB32985.1"/>
    </source>
</evidence>
<name>A0A0W0F9K5_MONRR</name>
<dbReference type="Pfam" id="PF20153">
    <property type="entry name" value="DUF6535"/>
    <property type="match status" value="1"/>
</dbReference>
<evidence type="ECO:0000313" key="4">
    <source>
        <dbReference type="Proteomes" id="UP000054988"/>
    </source>
</evidence>
<feature type="domain" description="DUF6535" evidence="2">
    <location>
        <begin position="1"/>
        <end position="78"/>
    </location>
</feature>
<reference evidence="3 4" key="1">
    <citation type="submission" date="2015-12" db="EMBL/GenBank/DDBJ databases">
        <title>Draft genome sequence of Moniliophthora roreri, the causal agent of frosty pod rot of cacao.</title>
        <authorList>
            <person name="Aime M.C."/>
            <person name="Diaz-Valderrama J.R."/>
            <person name="Kijpornyongpan T."/>
            <person name="Phillips-Mora W."/>
        </authorList>
    </citation>
    <scope>NUCLEOTIDE SEQUENCE [LARGE SCALE GENOMIC DNA]</scope>
    <source>
        <strain evidence="3 4">MCA 2952</strain>
    </source>
</reference>
<evidence type="ECO:0000259" key="2">
    <source>
        <dbReference type="Pfam" id="PF20153"/>
    </source>
</evidence>
<gene>
    <name evidence="3" type="ORF">WG66_14455</name>
</gene>
<evidence type="ECO:0000256" key="1">
    <source>
        <dbReference type="SAM" id="Phobius"/>
    </source>
</evidence>
<dbReference type="Proteomes" id="UP000054988">
    <property type="component" value="Unassembled WGS sequence"/>
</dbReference>
<proteinExistence type="predicted"/>
<accession>A0A0W0F9K5</accession>
<feature type="transmembrane region" description="Helical" evidence="1">
    <location>
        <begin position="12"/>
        <end position="31"/>
    </location>
</feature>
<keyword evidence="1" id="KW-0472">Membrane</keyword>
<dbReference type="EMBL" id="LATX01002193">
    <property type="protein sequence ID" value="KTB32985.1"/>
    <property type="molecule type" value="Genomic_DNA"/>
</dbReference>
<organism evidence="3 4">
    <name type="scientific">Moniliophthora roreri</name>
    <name type="common">Frosty pod rot fungus</name>
    <name type="synonym">Monilia roreri</name>
    <dbReference type="NCBI Taxonomy" id="221103"/>
    <lineage>
        <taxon>Eukaryota</taxon>
        <taxon>Fungi</taxon>
        <taxon>Dikarya</taxon>
        <taxon>Basidiomycota</taxon>
        <taxon>Agaricomycotina</taxon>
        <taxon>Agaricomycetes</taxon>
        <taxon>Agaricomycetidae</taxon>
        <taxon>Agaricales</taxon>
        <taxon>Marasmiineae</taxon>
        <taxon>Marasmiaceae</taxon>
        <taxon>Moniliophthora</taxon>
    </lineage>
</organism>
<keyword evidence="1" id="KW-1133">Transmembrane helix</keyword>